<reference evidence="1" key="2">
    <citation type="submission" date="2011-04" db="EMBL/GenBank/DDBJ databases">
        <authorList>
            <person name="Genoscope - CEA"/>
        </authorList>
    </citation>
    <scope>NUCLEOTIDE SEQUENCE</scope>
    <source>
        <strain evidence="1">R24</strain>
    </source>
</reference>
<dbReference type="AlphaFoldDB" id="G3ABU8"/>
<organism evidence="1">
    <name type="scientific">Ralstonia syzygii R24</name>
    <dbReference type="NCBI Taxonomy" id="907261"/>
    <lineage>
        <taxon>Bacteria</taxon>
        <taxon>Pseudomonadati</taxon>
        <taxon>Pseudomonadota</taxon>
        <taxon>Betaproteobacteria</taxon>
        <taxon>Burkholderiales</taxon>
        <taxon>Burkholderiaceae</taxon>
        <taxon>Ralstonia</taxon>
        <taxon>Ralstonia solanacearum species complex</taxon>
    </lineage>
</organism>
<sequence length="113" mass="12980">MTFRVRSVNAALLWVTMHPLQTVRPLRRLRGLRARRHLQGNATLLLTEDMTRRPPSTEAAAYAHLLNDPDWLVYLETTHPEDQAFSSDSMGTQDRRERLMLLTRQDITAARGG</sequence>
<dbReference type="EMBL" id="FR854092">
    <property type="protein sequence ID" value="CCA87010.1"/>
    <property type="molecule type" value="Genomic_DNA"/>
</dbReference>
<name>G3ABU8_9RALS</name>
<gene>
    <name evidence="1" type="ORF">RALSY_mp30324</name>
</gene>
<protein>
    <submittedName>
        <fullName evidence="1">Uncharacterized protein</fullName>
    </submittedName>
</protein>
<proteinExistence type="predicted"/>
<evidence type="ECO:0000313" key="1">
    <source>
        <dbReference type="EMBL" id="CCA87010.1"/>
    </source>
</evidence>
<reference evidence="1" key="1">
    <citation type="journal article" date="2011" name="PLoS ONE">
        <title>Ralstonia syzygii, the Blood Disease Bacterium and some Asian R. solanacearum strains form a single genomic species despite divergent lifestyles.</title>
        <authorList>
            <person name="Remenant B."/>
            <person name="de Cambiaire J.C."/>
            <person name="Cellier G."/>
            <person name="Jacobs J.M."/>
            <person name="Mangenot S."/>
            <person name="Barbe V."/>
            <person name="Lajus A."/>
            <person name="Vallenet D."/>
            <person name="Medigue C."/>
            <person name="Fegan M."/>
            <person name="Allen C."/>
            <person name="Prior P."/>
        </authorList>
    </citation>
    <scope>NUCLEOTIDE SEQUENCE</scope>
    <source>
        <strain evidence="1">R24</strain>
    </source>
</reference>
<accession>G3ABU8</accession>